<name>A0AB38TYL4_BURGA</name>
<reference evidence="1" key="1">
    <citation type="submission" date="2022-09" db="EMBL/GenBank/DDBJ databases">
        <title>Genomic of Burkholderia gladioli.</title>
        <authorList>
            <person name="Wu H."/>
        </authorList>
    </citation>
    <scope>NUCLEOTIDE SEQUENCE</scope>
    <source>
        <strain evidence="1">ZN-S4</strain>
    </source>
</reference>
<proteinExistence type="predicted"/>
<organism evidence="1 2">
    <name type="scientific">Burkholderia gladioli</name>
    <name type="common">Pseudomonas marginata</name>
    <name type="synonym">Phytomonas marginata</name>
    <dbReference type="NCBI Taxonomy" id="28095"/>
    <lineage>
        <taxon>Bacteria</taxon>
        <taxon>Pseudomonadati</taxon>
        <taxon>Pseudomonadota</taxon>
        <taxon>Betaproteobacteria</taxon>
        <taxon>Burkholderiales</taxon>
        <taxon>Burkholderiaceae</taxon>
        <taxon>Burkholderia</taxon>
    </lineage>
</organism>
<evidence type="ECO:0000313" key="1">
    <source>
        <dbReference type="EMBL" id="UWX73220.1"/>
    </source>
</evidence>
<gene>
    <name evidence="1" type="ORF">NYZ96_33005</name>
</gene>
<accession>A0AB38TYL4</accession>
<dbReference type="Proteomes" id="UP001059745">
    <property type="component" value="Chromosome 2"/>
</dbReference>
<dbReference type="AlphaFoldDB" id="A0AB38TYL4"/>
<dbReference type="EMBL" id="CP104215">
    <property type="protein sequence ID" value="UWX73220.1"/>
    <property type="molecule type" value="Genomic_DNA"/>
</dbReference>
<dbReference type="RefSeq" id="WP_124083709.1">
    <property type="nucleotide sequence ID" value="NZ_CADEPX010000010.1"/>
</dbReference>
<evidence type="ECO:0000313" key="2">
    <source>
        <dbReference type="Proteomes" id="UP001059745"/>
    </source>
</evidence>
<protein>
    <submittedName>
        <fullName evidence="1">Uncharacterized protein</fullName>
    </submittedName>
</protein>
<sequence>MTTTRGIFVATPAYGSSCFMPYVSGLLSLQRACLEAGIAFEFFYVSGTALLHEQRNVLIQRFLGESTLSHLLFVDADVGFEGRDVLRMFELGAEIAIGPYPAKQINWEAVVETARRRPELSAQQVARVAADYRHTVFAIGEGVLSQGEQPVEVSAGGAGMMMIERAVFGRLASAYPDKRVVIPSNYRHLLPHSTHLHEHFEFLHAPDDGRPLSEDLSFCRKWRDLGGAIYACPWFHTTHTGSYAFDGDLPALLGSL</sequence>